<dbReference type="PROSITE" id="PS50931">
    <property type="entry name" value="HTH_LYSR"/>
    <property type="match status" value="1"/>
</dbReference>
<keyword evidence="4" id="KW-0804">Transcription</keyword>
<organism evidence="6 7">
    <name type="scientific">Denitrobaculum tricleocarpae</name>
    <dbReference type="NCBI Taxonomy" id="2591009"/>
    <lineage>
        <taxon>Bacteria</taxon>
        <taxon>Pseudomonadati</taxon>
        <taxon>Pseudomonadota</taxon>
        <taxon>Alphaproteobacteria</taxon>
        <taxon>Rhodospirillales</taxon>
        <taxon>Rhodospirillaceae</taxon>
        <taxon>Denitrobaculum</taxon>
    </lineage>
</organism>
<dbReference type="PANTHER" id="PTHR30579">
    <property type="entry name" value="TRANSCRIPTIONAL REGULATOR"/>
    <property type="match status" value="1"/>
</dbReference>
<comment type="similarity">
    <text evidence="1">Belongs to the LysR transcriptional regulatory family.</text>
</comment>
<dbReference type="GO" id="GO:0003677">
    <property type="term" value="F:DNA binding"/>
    <property type="evidence" value="ECO:0007669"/>
    <property type="project" value="UniProtKB-KW"/>
</dbReference>
<dbReference type="SUPFAM" id="SSF46785">
    <property type="entry name" value="Winged helix' DNA-binding domain"/>
    <property type="match status" value="1"/>
</dbReference>
<dbReference type="InterPro" id="IPR000847">
    <property type="entry name" value="LysR_HTH_N"/>
</dbReference>
<feature type="domain" description="HTH lysR-type" evidence="5">
    <location>
        <begin position="7"/>
        <end position="65"/>
    </location>
</feature>
<dbReference type="OrthoDB" id="9789529at2"/>
<accession>A0A545TTN4</accession>
<evidence type="ECO:0000313" key="7">
    <source>
        <dbReference type="Proteomes" id="UP000315252"/>
    </source>
</evidence>
<dbReference type="InterPro" id="IPR005119">
    <property type="entry name" value="LysR_subst-bd"/>
</dbReference>
<dbReference type="Gene3D" id="3.40.190.10">
    <property type="entry name" value="Periplasmic binding protein-like II"/>
    <property type="match status" value="2"/>
</dbReference>
<evidence type="ECO:0000259" key="5">
    <source>
        <dbReference type="PROSITE" id="PS50931"/>
    </source>
</evidence>
<dbReference type="Pfam" id="PF00126">
    <property type="entry name" value="HTH_1"/>
    <property type="match status" value="1"/>
</dbReference>
<comment type="caution">
    <text evidence="6">The sequence shown here is derived from an EMBL/GenBank/DDBJ whole genome shotgun (WGS) entry which is preliminary data.</text>
</comment>
<dbReference type="SUPFAM" id="SSF53850">
    <property type="entry name" value="Periplasmic binding protein-like II"/>
    <property type="match status" value="1"/>
</dbReference>
<keyword evidence="2" id="KW-0805">Transcription regulation</keyword>
<evidence type="ECO:0000256" key="3">
    <source>
        <dbReference type="ARBA" id="ARBA00023125"/>
    </source>
</evidence>
<dbReference type="InterPro" id="IPR036390">
    <property type="entry name" value="WH_DNA-bd_sf"/>
</dbReference>
<dbReference type="Gene3D" id="1.10.10.10">
    <property type="entry name" value="Winged helix-like DNA-binding domain superfamily/Winged helix DNA-binding domain"/>
    <property type="match status" value="1"/>
</dbReference>
<proteinExistence type="inferred from homology"/>
<evidence type="ECO:0000256" key="1">
    <source>
        <dbReference type="ARBA" id="ARBA00009437"/>
    </source>
</evidence>
<dbReference type="AlphaFoldDB" id="A0A545TTN4"/>
<gene>
    <name evidence="6" type="ORF">FKG95_10425</name>
</gene>
<evidence type="ECO:0000256" key="2">
    <source>
        <dbReference type="ARBA" id="ARBA00023015"/>
    </source>
</evidence>
<evidence type="ECO:0000313" key="6">
    <source>
        <dbReference type="EMBL" id="TQV80579.1"/>
    </source>
</evidence>
<dbReference type="InterPro" id="IPR050176">
    <property type="entry name" value="LTTR"/>
</dbReference>
<keyword evidence="3" id="KW-0238">DNA-binding</keyword>
<reference evidence="6 7" key="1">
    <citation type="submission" date="2019-06" db="EMBL/GenBank/DDBJ databases">
        <title>Whole genome sequence for Rhodospirillaceae sp. R148.</title>
        <authorList>
            <person name="Wang G."/>
        </authorList>
    </citation>
    <scope>NUCLEOTIDE SEQUENCE [LARGE SCALE GENOMIC DNA]</scope>
    <source>
        <strain evidence="6 7">R148</strain>
    </source>
</reference>
<dbReference type="PANTHER" id="PTHR30579:SF7">
    <property type="entry name" value="HTH-TYPE TRANSCRIPTIONAL REGULATOR LRHA-RELATED"/>
    <property type="match status" value="1"/>
</dbReference>
<dbReference type="Proteomes" id="UP000315252">
    <property type="component" value="Unassembled WGS sequence"/>
</dbReference>
<dbReference type="EMBL" id="VHSH01000003">
    <property type="protein sequence ID" value="TQV80579.1"/>
    <property type="molecule type" value="Genomic_DNA"/>
</dbReference>
<keyword evidence="7" id="KW-1185">Reference proteome</keyword>
<name>A0A545TTN4_9PROT</name>
<protein>
    <submittedName>
        <fullName evidence="6">LysR family transcriptional regulator</fullName>
    </submittedName>
</protein>
<dbReference type="GO" id="GO:0003700">
    <property type="term" value="F:DNA-binding transcription factor activity"/>
    <property type="evidence" value="ECO:0007669"/>
    <property type="project" value="InterPro"/>
</dbReference>
<dbReference type="InterPro" id="IPR036388">
    <property type="entry name" value="WH-like_DNA-bd_sf"/>
</dbReference>
<evidence type="ECO:0000256" key="4">
    <source>
        <dbReference type="ARBA" id="ARBA00023163"/>
    </source>
</evidence>
<sequence length="288" mass="31698">MEILVPLDLKELESFVISAETLNFSETAKRRNTVQSAVSSHILKLEELVGQRLFDRKRGQSMRLTAEGEAFVIYARRILNLTDEAIDSIRQSRVQSVIRLGTTSTLAVSVLSGVLEDFALQFPKVRVEVSCDRSAATIRRFDNGDFDLAFITDQGKRPGRLFVENVGLAWVSGPRFSFDPAKSVPLAFLTDGRDLRRFAMNALDNAGQESHIAHTSPDPIGLRALVIANLALTVMPRIAAMAPLKVRSESDGLPSLGRLPISAYQRVGISRKDVEALGRALLSHTLKS</sequence>
<dbReference type="Pfam" id="PF03466">
    <property type="entry name" value="LysR_substrate"/>
    <property type="match status" value="1"/>
</dbReference>